<dbReference type="Proteomes" id="UP001209570">
    <property type="component" value="Unassembled WGS sequence"/>
</dbReference>
<sequence>MRCWLPLSLLALAVAGAAEATIINTSVKRVVDLTKHVVRIHSDIQFVNDDADTSVYEFALSKQMSERLAFVAAKCGKIACDVVKAEGDAKADVGLYSVVLQEPLPKGEAGHVKLTSYFTRVLTPFPAEVTQTEEQLVVFEDTHVMPSPYLTRTQTTKVKLPSGRIESYSDVAPVAHKGATITYGPYENAEPFVAPSNALRVHFKNHSPFMTVTNLVKEIEVSMWGRVSVEEVYDLLHTGAKLKGGFSRFDYTAKGARGASFHELRASLPREAVNVYYRDQIGNVSTSRLRVTDTRQELELKPRFPLFGGWKTQWYLGYSVPTHAVMTRQGTTFKLEMDFSTSLEDAAVDDLTLKVILPEGSTNVQVSVPFAVDEQRRTTRQTYLDTALVGRPVVVLSKSNVVAAHNAPIQVTFEYAPAFMLHEPLLLVAGFLTFFVVCMALFRCDVRLVKPTASKKKTE</sequence>
<evidence type="ECO:0000313" key="11">
    <source>
        <dbReference type="EMBL" id="KAJ0399130.1"/>
    </source>
</evidence>
<evidence type="ECO:0000256" key="5">
    <source>
        <dbReference type="ARBA" id="ARBA00022692"/>
    </source>
</evidence>
<accession>A0AAD5Q624</accession>
<protein>
    <recommendedName>
        <fullName evidence="10">Dolichyl-diphosphooligosaccharide--protein glycosyltransferase subunit 1</fullName>
    </recommendedName>
</protein>
<comment type="subcellular location">
    <subcellularLocation>
        <location evidence="2 10">Endoplasmic reticulum membrane</location>
        <topology evidence="2 10">Single-pass type I membrane protein</topology>
    </subcellularLocation>
</comment>
<keyword evidence="6 10" id="KW-0732">Signal</keyword>
<dbReference type="Pfam" id="PF04597">
    <property type="entry name" value="Ribophorin_I"/>
    <property type="match status" value="1"/>
</dbReference>
<evidence type="ECO:0000256" key="1">
    <source>
        <dbReference type="ARBA" id="ARBA00002791"/>
    </source>
</evidence>
<evidence type="ECO:0000256" key="8">
    <source>
        <dbReference type="ARBA" id="ARBA00022989"/>
    </source>
</evidence>
<proteinExistence type="inferred from homology"/>
<dbReference type="PANTHER" id="PTHR21049:SF0">
    <property type="entry name" value="DOLICHYL-DIPHOSPHOOLIGOSACCHARIDE--PROTEIN GLYCOSYLTRANSFERASE SUBUNIT 1"/>
    <property type="match status" value="1"/>
</dbReference>
<dbReference type="PANTHER" id="PTHR21049">
    <property type="entry name" value="RIBOPHORIN I"/>
    <property type="match status" value="1"/>
</dbReference>
<dbReference type="InterPro" id="IPR007676">
    <property type="entry name" value="Ribophorin_I"/>
</dbReference>
<evidence type="ECO:0000256" key="3">
    <source>
        <dbReference type="ARBA" id="ARBA00004922"/>
    </source>
</evidence>
<feature type="signal peptide" evidence="10">
    <location>
        <begin position="1"/>
        <end position="20"/>
    </location>
</feature>
<comment type="caution">
    <text evidence="11">The sequence shown here is derived from an EMBL/GenBank/DDBJ whole genome shotgun (WGS) entry which is preliminary data.</text>
</comment>
<dbReference type="GO" id="GO:0008250">
    <property type="term" value="C:oligosaccharyltransferase complex"/>
    <property type="evidence" value="ECO:0007669"/>
    <property type="project" value="UniProtKB-UniRule"/>
</dbReference>
<keyword evidence="12" id="KW-1185">Reference proteome</keyword>
<evidence type="ECO:0000256" key="2">
    <source>
        <dbReference type="ARBA" id="ARBA00004115"/>
    </source>
</evidence>
<organism evidence="11 12">
    <name type="scientific">Pythium insidiosum</name>
    <name type="common">Pythiosis disease agent</name>
    <dbReference type="NCBI Taxonomy" id="114742"/>
    <lineage>
        <taxon>Eukaryota</taxon>
        <taxon>Sar</taxon>
        <taxon>Stramenopiles</taxon>
        <taxon>Oomycota</taxon>
        <taxon>Peronosporomycetes</taxon>
        <taxon>Pythiales</taxon>
        <taxon>Pythiaceae</taxon>
        <taxon>Pythium</taxon>
    </lineage>
</organism>
<comment type="function">
    <text evidence="1 10">Subunit of the oligosaccharyl transferase (OST) complex that catalyzes the initial transfer of a defined glycan (Glc(3)Man(9)GlcNAc(2) in eukaryotes) from the lipid carrier dolichol-pyrophosphate to an asparagine residue within an Asn-X-Ser/Thr consensus motif in nascent polypeptide chains, the first step in protein N-glycosylation. N-glycosylation occurs cotranslationally and the complex associates with the Sec61 complex at the channel-forming translocon complex that mediates protein translocation across the endoplasmic reticulum (ER). All subunits are required for a maximal enzyme activity.</text>
</comment>
<feature type="transmembrane region" description="Helical" evidence="10">
    <location>
        <begin position="425"/>
        <end position="446"/>
    </location>
</feature>
<dbReference type="AlphaFoldDB" id="A0AAD5Q624"/>
<comment type="similarity">
    <text evidence="4 10">Belongs to the OST1 family.</text>
</comment>
<evidence type="ECO:0000256" key="10">
    <source>
        <dbReference type="RuleBase" id="RU361143"/>
    </source>
</evidence>
<comment type="subunit">
    <text evidence="10">Component of the oligosaccharyltransferase (OST) complex.</text>
</comment>
<name>A0AAD5Q624_PYTIN</name>
<dbReference type="GO" id="GO:0018279">
    <property type="term" value="P:protein N-linked glycosylation via asparagine"/>
    <property type="evidence" value="ECO:0007669"/>
    <property type="project" value="TreeGrafter"/>
</dbReference>
<evidence type="ECO:0000256" key="7">
    <source>
        <dbReference type="ARBA" id="ARBA00022824"/>
    </source>
</evidence>
<comment type="pathway">
    <text evidence="3 10">Protein modification; protein glycosylation.</text>
</comment>
<reference evidence="11" key="1">
    <citation type="submission" date="2021-12" db="EMBL/GenBank/DDBJ databases">
        <title>Prjna785345.</title>
        <authorList>
            <person name="Rujirawat T."/>
            <person name="Krajaejun T."/>
        </authorList>
    </citation>
    <scope>NUCLEOTIDE SEQUENCE</scope>
    <source>
        <strain evidence="11">Pi057C3</strain>
    </source>
</reference>
<dbReference type="EMBL" id="JAKCXM010000193">
    <property type="protein sequence ID" value="KAJ0399130.1"/>
    <property type="molecule type" value="Genomic_DNA"/>
</dbReference>
<evidence type="ECO:0000256" key="9">
    <source>
        <dbReference type="ARBA" id="ARBA00023136"/>
    </source>
</evidence>
<keyword evidence="8 10" id="KW-1133">Transmembrane helix</keyword>
<evidence type="ECO:0000313" key="12">
    <source>
        <dbReference type="Proteomes" id="UP001209570"/>
    </source>
</evidence>
<gene>
    <name evidence="11" type="ORF">P43SY_007536</name>
</gene>
<keyword evidence="7 10" id="KW-0256">Endoplasmic reticulum</keyword>
<keyword evidence="9 10" id="KW-0472">Membrane</keyword>
<evidence type="ECO:0000256" key="6">
    <source>
        <dbReference type="ARBA" id="ARBA00022729"/>
    </source>
</evidence>
<evidence type="ECO:0000256" key="4">
    <source>
        <dbReference type="ARBA" id="ARBA00008905"/>
    </source>
</evidence>
<feature type="chain" id="PRO_5041779310" description="Dolichyl-diphosphooligosaccharide--protein glycosyltransferase subunit 1" evidence="10">
    <location>
        <begin position="21"/>
        <end position="459"/>
    </location>
</feature>
<keyword evidence="5 10" id="KW-0812">Transmembrane</keyword>